<protein>
    <recommendedName>
        <fullName evidence="1">Knr4/Smi1-like domain-containing protein</fullName>
    </recommendedName>
</protein>
<dbReference type="InterPro" id="IPR037883">
    <property type="entry name" value="Knr4/Smi1-like_sf"/>
</dbReference>
<dbReference type="SUPFAM" id="SSF160631">
    <property type="entry name" value="SMI1/KNR4-like"/>
    <property type="match status" value="1"/>
</dbReference>
<organism evidence="2 3">
    <name type="scientific">Cladobotryum mycophilum</name>
    <dbReference type="NCBI Taxonomy" id="491253"/>
    <lineage>
        <taxon>Eukaryota</taxon>
        <taxon>Fungi</taxon>
        <taxon>Dikarya</taxon>
        <taxon>Ascomycota</taxon>
        <taxon>Pezizomycotina</taxon>
        <taxon>Sordariomycetes</taxon>
        <taxon>Hypocreomycetidae</taxon>
        <taxon>Hypocreales</taxon>
        <taxon>Hypocreaceae</taxon>
        <taxon>Cladobotryum</taxon>
    </lineage>
</organism>
<evidence type="ECO:0000313" key="3">
    <source>
        <dbReference type="Proteomes" id="UP001338125"/>
    </source>
</evidence>
<dbReference type="EMBL" id="JAVFKD010000001">
    <property type="protein sequence ID" value="KAK5997945.1"/>
    <property type="molecule type" value="Genomic_DNA"/>
</dbReference>
<dbReference type="PANTHER" id="PTHR43130">
    <property type="entry name" value="ARAC-FAMILY TRANSCRIPTIONAL REGULATOR"/>
    <property type="match status" value="1"/>
</dbReference>
<dbReference type="Pfam" id="PF09346">
    <property type="entry name" value="SMI1_KNR4"/>
    <property type="match status" value="1"/>
</dbReference>
<gene>
    <name evidence="2" type="ORF">PT974_00313</name>
</gene>
<feature type="domain" description="Knr4/Smi1-like" evidence="1">
    <location>
        <begin position="248"/>
        <end position="406"/>
    </location>
</feature>
<evidence type="ECO:0000313" key="2">
    <source>
        <dbReference type="EMBL" id="KAK5997945.1"/>
    </source>
</evidence>
<name>A0ABR0T0I2_9HYPO</name>
<dbReference type="InterPro" id="IPR002818">
    <property type="entry name" value="DJ-1/PfpI"/>
</dbReference>
<comment type="caution">
    <text evidence="2">The sequence shown here is derived from an EMBL/GenBank/DDBJ whole genome shotgun (WGS) entry which is preliminary data.</text>
</comment>
<keyword evidence="3" id="KW-1185">Reference proteome</keyword>
<dbReference type="InterPro" id="IPR052158">
    <property type="entry name" value="INH-QAR"/>
</dbReference>
<dbReference type="Proteomes" id="UP001338125">
    <property type="component" value="Unassembled WGS sequence"/>
</dbReference>
<dbReference type="Gene3D" id="3.40.1580.10">
    <property type="entry name" value="SMI1/KNR4-like"/>
    <property type="match status" value="1"/>
</dbReference>
<accession>A0ABR0T0I2</accession>
<reference evidence="2 3" key="1">
    <citation type="submission" date="2024-01" db="EMBL/GenBank/DDBJ databases">
        <title>Complete genome of Cladobotryum mycophilum ATHUM6906.</title>
        <authorList>
            <person name="Christinaki A.C."/>
            <person name="Myridakis A.I."/>
            <person name="Kouvelis V.N."/>
        </authorList>
    </citation>
    <scope>NUCLEOTIDE SEQUENCE [LARGE SCALE GENOMIC DNA]</scope>
    <source>
        <strain evidence="2 3">ATHUM6906</strain>
    </source>
</reference>
<dbReference type="Pfam" id="PF01965">
    <property type="entry name" value="DJ-1_PfpI"/>
    <property type="match status" value="1"/>
</dbReference>
<evidence type="ECO:0000259" key="1">
    <source>
        <dbReference type="SMART" id="SM00860"/>
    </source>
</evidence>
<proteinExistence type="predicted"/>
<dbReference type="InterPro" id="IPR018958">
    <property type="entry name" value="Knr4/Smi1-like_dom"/>
</dbReference>
<dbReference type="SMART" id="SM00860">
    <property type="entry name" value="SMI1_KNR4"/>
    <property type="match status" value="1"/>
</dbReference>
<dbReference type="InterPro" id="IPR029062">
    <property type="entry name" value="Class_I_gatase-like"/>
</dbReference>
<dbReference type="Gene3D" id="3.40.50.880">
    <property type="match status" value="1"/>
</dbReference>
<sequence>MSPPSRKLVTLIFEDDLALVDQFVAHDFSNTYVGIHGRGGQEFQFTPKRENEIVTQKADIGLEGAQANDAFESFDLLFVPGGYGLIRELDSLASDSLRNGVRKLVDAASWVATFSQGSFMIAASGRLDGREATAHHMWMLPQHIDQWPNVKWDDKMKIVEDGKFITTYDPSVNELFALLATKFDLPVPEPSPPPPSLDQLALNEDLRHWAELLKKVHEVSLRSVEKQRAEGVDVSQEVLDNYPFLRPPATTDAIEEKESELGLQLPSDYKEFLKVSNGTGFSGVGSIPSLVTVEELKWEDSEECGLTELLLDTFPTSDGSQSKIELNSEEVQEAPQFERVLQLTDPDEDSLLFLLEPSFLRRIWEWAAEKKGVPIGDASEHWLVLRFVPWAASFKVYSTFEEYMRSRIPLN</sequence>
<dbReference type="SUPFAM" id="SSF52317">
    <property type="entry name" value="Class I glutamine amidotransferase-like"/>
    <property type="match status" value="1"/>
</dbReference>
<dbReference type="PANTHER" id="PTHR43130:SF3">
    <property type="entry name" value="HTH-TYPE TRANSCRIPTIONAL REGULATOR RV1931C"/>
    <property type="match status" value="1"/>
</dbReference>